<name>F2DT05_HORVV</name>
<accession>F2DT05</accession>
<proteinExistence type="evidence at transcript level"/>
<evidence type="ECO:0000256" key="1">
    <source>
        <dbReference type="SAM" id="MobiDB-lite"/>
    </source>
</evidence>
<dbReference type="AlphaFoldDB" id="F2DT05"/>
<sequence length="81" mass="8952">MDPHGGGEEGMDPPHSVLLLHGYAPRRRSTVRASSMDLPFFSMDPRRRSRFASIRRRDDVPPPTLVAAASPPFPTRKALAS</sequence>
<organism evidence="2">
    <name type="scientific">Hordeum vulgare subsp. vulgare</name>
    <name type="common">Domesticated barley</name>
    <dbReference type="NCBI Taxonomy" id="112509"/>
    <lineage>
        <taxon>Eukaryota</taxon>
        <taxon>Viridiplantae</taxon>
        <taxon>Streptophyta</taxon>
        <taxon>Embryophyta</taxon>
        <taxon>Tracheophyta</taxon>
        <taxon>Spermatophyta</taxon>
        <taxon>Magnoliopsida</taxon>
        <taxon>Liliopsida</taxon>
        <taxon>Poales</taxon>
        <taxon>Poaceae</taxon>
        <taxon>BOP clade</taxon>
        <taxon>Pooideae</taxon>
        <taxon>Triticodae</taxon>
        <taxon>Triticeae</taxon>
        <taxon>Hordeinae</taxon>
        <taxon>Hordeum</taxon>
    </lineage>
</organism>
<reference evidence="2" key="1">
    <citation type="journal article" date="2011" name="Plant Physiol.">
        <title>Comprehensive sequence analysis of 24,783 barley full-length cDNAs derived from 12 clone libraries.</title>
        <authorList>
            <person name="Matsumoto T."/>
            <person name="Tanaka T."/>
            <person name="Sakai H."/>
            <person name="Amano N."/>
            <person name="Kanamori H."/>
            <person name="Kurita K."/>
            <person name="Kikuta A."/>
            <person name="Kamiya K."/>
            <person name="Yamamoto M."/>
            <person name="Ikawa H."/>
            <person name="Fujii N."/>
            <person name="Hori K."/>
            <person name="Itoh T."/>
            <person name="Sato K."/>
        </authorList>
    </citation>
    <scope>NUCLEOTIDE SEQUENCE</scope>
    <source>
        <tissue evidence="2">Shoot and root</tissue>
    </source>
</reference>
<protein>
    <submittedName>
        <fullName evidence="2">Predicted protein</fullName>
    </submittedName>
</protein>
<feature type="region of interest" description="Disordered" evidence="1">
    <location>
        <begin position="53"/>
        <end position="81"/>
    </location>
</feature>
<dbReference type="EMBL" id="AK367023">
    <property type="protein sequence ID" value="BAJ98226.1"/>
    <property type="molecule type" value="mRNA"/>
</dbReference>
<evidence type="ECO:0000313" key="2">
    <source>
        <dbReference type="EMBL" id="BAJ98226.1"/>
    </source>
</evidence>